<name>A0A9P4MWE3_9PLEO</name>
<evidence type="ECO:0000259" key="5">
    <source>
        <dbReference type="Pfam" id="PF02057"/>
    </source>
</evidence>
<gene>
    <name evidence="7" type="ORF">GQ43DRAFT_485793</name>
</gene>
<dbReference type="SUPFAM" id="SSF51011">
    <property type="entry name" value="Glycosyl hydrolase domain"/>
    <property type="match status" value="1"/>
</dbReference>
<dbReference type="GO" id="GO:0004348">
    <property type="term" value="F:glucosylceramidase activity"/>
    <property type="evidence" value="ECO:0007669"/>
    <property type="project" value="InterPro"/>
</dbReference>
<sequence length="492" mass="52303">MHFTTHLAALAAIPFLIAAAPSLETRQSSQKITVDTTKKYQTIDGFGFSAAFQRANLIVNLAEPKQSQLLDLLFNTTTGAGFSIVRNGIGSSQDSRKDYMNTILPKCPASPSDPPNYVWDGKDSGQLWLSQQAVRYGVSTFYANAWSAPGCMKSNGNDANGGMLCGISGSNCKTDWKQAFANYLVKYIQLYAEAGVKVTHLGFLNEPDYTTAYASMNSNGAQAAEFIKTLHPTLAAANLSSVGINCCDATGWSVAGQHASALRSSGVEDKIYAVTSHEYTSRINSSPLNTRAKVWQTEYSDLNGGWSTSWYQNGGSGDGYTWANTVFNGIVNANLSAYIFWEGVQDRATNNNNNEKLILVDNGSYTVSKRLWAFAQFRVVRPGAVRVGASGGSGLKSAAFVNADGSIAVVAINTGTGAQSLSVAVPAGTLTGAQAKAWVTDNSHAMDAVDVTMGADSVTASVPGRGMISFLVSKPANATVGGKWYMGHRIQE</sequence>
<dbReference type="InterPro" id="IPR033452">
    <property type="entry name" value="GH30_C"/>
</dbReference>
<dbReference type="Pfam" id="PF02057">
    <property type="entry name" value="Glyco_hydro_59"/>
    <property type="match status" value="1"/>
</dbReference>
<reference evidence="7" key="1">
    <citation type="journal article" date="2020" name="Stud. Mycol.">
        <title>101 Dothideomycetes genomes: a test case for predicting lifestyles and emergence of pathogens.</title>
        <authorList>
            <person name="Haridas S."/>
            <person name="Albert R."/>
            <person name="Binder M."/>
            <person name="Bloem J."/>
            <person name="Labutti K."/>
            <person name="Salamov A."/>
            <person name="Andreopoulos B."/>
            <person name="Baker S."/>
            <person name="Barry K."/>
            <person name="Bills G."/>
            <person name="Bluhm B."/>
            <person name="Cannon C."/>
            <person name="Castanera R."/>
            <person name="Culley D."/>
            <person name="Daum C."/>
            <person name="Ezra D."/>
            <person name="Gonzalez J."/>
            <person name="Henrissat B."/>
            <person name="Kuo A."/>
            <person name="Liang C."/>
            <person name="Lipzen A."/>
            <person name="Lutzoni F."/>
            <person name="Magnuson J."/>
            <person name="Mondo S."/>
            <person name="Nolan M."/>
            <person name="Ohm R."/>
            <person name="Pangilinan J."/>
            <person name="Park H.-J."/>
            <person name="Ramirez L."/>
            <person name="Alfaro M."/>
            <person name="Sun H."/>
            <person name="Tritt A."/>
            <person name="Yoshinaga Y."/>
            <person name="Zwiers L.-H."/>
            <person name="Turgeon B."/>
            <person name="Goodwin S."/>
            <person name="Spatafora J."/>
            <person name="Crous P."/>
            <person name="Grigoriev I."/>
        </authorList>
    </citation>
    <scope>NUCLEOTIDE SEQUENCE</scope>
    <source>
        <strain evidence="7">ATCC 74209</strain>
    </source>
</reference>
<dbReference type="Pfam" id="PF17189">
    <property type="entry name" value="Glyco_hydro_30C"/>
    <property type="match status" value="1"/>
</dbReference>
<evidence type="ECO:0000256" key="1">
    <source>
        <dbReference type="ARBA" id="ARBA00005382"/>
    </source>
</evidence>
<organism evidence="7 8">
    <name type="scientific">Delitschia confertaspora ATCC 74209</name>
    <dbReference type="NCBI Taxonomy" id="1513339"/>
    <lineage>
        <taxon>Eukaryota</taxon>
        <taxon>Fungi</taxon>
        <taxon>Dikarya</taxon>
        <taxon>Ascomycota</taxon>
        <taxon>Pezizomycotina</taxon>
        <taxon>Dothideomycetes</taxon>
        <taxon>Pleosporomycetidae</taxon>
        <taxon>Pleosporales</taxon>
        <taxon>Delitschiaceae</taxon>
        <taxon>Delitschia</taxon>
    </lineage>
</organism>
<dbReference type="Gene3D" id="3.20.20.80">
    <property type="entry name" value="Glycosidases"/>
    <property type="match status" value="1"/>
</dbReference>
<dbReference type="SUPFAM" id="SSF51445">
    <property type="entry name" value="(Trans)glycosidases"/>
    <property type="match status" value="1"/>
</dbReference>
<keyword evidence="3 7" id="KW-0378">Hydrolase</keyword>
<dbReference type="InterPro" id="IPR013780">
    <property type="entry name" value="Glyco_hydro_b"/>
</dbReference>
<accession>A0A9P4MWE3</accession>
<dbReference type="InterPro" id="IPR049161">
    <property type="entry name" value="GH59_cat"/>
</dbReference>
<evidence type="ECO:0000259" key="6">
    <source>
        <dbReference type="Pfam" id="PF17189"/>
    </source>
</evidence>
<dbReference type="OrthoDB" id="2012278at2759"/>
<comment type="similarity">
    <text evidence="1">Belongs to the glycosyl hydrolase 30 family.</text>
</comment>
<dbReference type="InterPro" id="IPR001139">
    <property type="entry name" value="Glyco_hydro_30"/>
</dbReference>
<dbReference type="GO" id="GO:0016020">
    <property type="term" value="C:membrane"/>
    <property type="evidence" value="ECO:0007669"/>
    <property type="project" value="GOC"/>
</dbReference>
<feature type="signal peptide" evidence="4">
    <location>
        <begin position="1"/>
        <end position="19"/>
    </location>
</feature>
<dbReference type="EMBL" id="ML993950">
    <property type="protein sequence ID" value="KAF2202073.1"/>
    <property type="molecule type" value="Genomic_DNA"/>
</dbReference>
<proteinExistence type="inferred from homology"/>
<feature type="domain" description="Glycosyl hydrolase family 30 beta sandwich" evidence="6">
    <location>
        <begin position="383"/>
        <end position="441"/>
    </location>
</feature>
<feature type="domain" description="Glycosyl hydrolase family 59 catalytic" evidence="5">
    <location>
        <begin position="44"/>
        <end position="377"/>
    </location>
</feature>
<evidence type="ECO:0000256" key="2">
    <source>
        <dbReference type="ARBA" id="ARBA00022729"/>
    </source>
</evidence>
<keyword evidence="2 4" id="KW-0732">Signal</keyword>
<dbReference type="GO" id="GO:0006680">
    <property type="term" value="P:glucosylceramide catabolic process"/>
    <property type="evidence" value="ECO:0007669"/>
    <property type="project" value="TreeGrafter"/>
</dbReference>
<dbReference type="PANTHER" id="PTHR11069:SF23">
    <property type="entry name" value="LYSOSOMAL ACID GLUCOSYLCERAMIDASE"/>
    <property type="match status" value="1"/>
</dbReference>
<evidence type="ECO:0000256" key="3">
    <source>
        <dbReference type="ARBA" id="ARBA00022801"/>
    </source>
</evidence>
<feature type="chain" id="PRO_5040341225" evidence="4">
    <location>
        <begin position="20"/>
        <end position="492"/>
    </location>
</feature>
<comment type="caution">
    <text evidence="7">The sequence shown here is derived from an EMBL/GenBank/DDBJ whole genome shotgun (WGS) entry which is preliminary data.</text>
</comment>
<evidence type="ECO:0000313" key="7">
    <source>
        <dbReference type="EMBL" id="KAF2202073.1"/>
    </source>
</evidence>
<dbReference type="InterPro" id="IPR017853">
    <property type="entry name" value="GH"/>
</dbReference>
<dbReference type="AlphaFoldDB" id="A0A9P4MWE3"/>
<keyword evidence="8" id="KW-1185">Reference proteome</keyword>
<dbReference type="PRINTS" id="PR00843">
    <property type="entry name" value="GLHYDRLASE30"/>
</dbReference>
<evidence type="ECO:0000256" key="4">
    <source>
        <dbReference type="SAM" id="SignalP"/>
    </source>
</evidence>
<protein>
    <submittedName>
        <fullName evidence="7">Glycoside hydrolase</fullName>
    </submittedName>
</protein>
<dbReference type="Proteomes" id="UP000799536">
    <property type="component" value="Unassembled WGS sequence"/>
</dbReference>
<dbReference type="Gene3D" id="2.60.40.1180">
    <property type="entry name" value="Golgi alpha-mannosidase II"/>
    <property type="match status" value="1"/>
</dbReference>
<evidence type="ECO:0000313" key="8">
    <source>
        <dbReference type="Proteomes" id="UP000799536"/>
    </source>
</evidence>
<dbReference type="PANTHER" id="PTHR11069">
    <property type="entry name" value="GLUCOSYLCERAMIDASE"/>
    <property type="match status" value="1"/>
</dbReference>